<dbReference type="PANTHER" id="PTHR19846:SF0">
    <property type="entry name" value="PRE-MRNA PROCESSING FACTOR 4"/>
    <property type="match status" value="1"/>
</dbReference>
<dbReference type="SMART" id="SM01117">
    <property type="entry name" value="Cyt-b5"/>
    <property type="match status" value="1"/>
</dbReference>
<evidence type="ECO:0000259" key="10">
    <source>
        <dbReference type="PROSITE" id="PS50157"/>
    </source>
</evidence>
<feature type="repeat" description="WD" evidence="7">
    <location>
        <begin position="242"/>
        <end position="283"/>
    </location>
</feature>
<dbReference type="SUPFAM" id="SSF55856">
    <property type="entry name" value="Cytochrome b5-like heme/steroid binding domain"/>
    <property type="match status" value="1"/>
</dbReference>
<keyword evidence="6" id="KW-0863">Zinc-finger</keyword>
<feature type="region of interest" description="Disordered" evidence="8">
    <location>
        <begin position="960"/>
        <end position="987"/>
    </location>
</feature>
<feature type="region of interest" description="Disordered" evidence="8">
    <location>
        <begin position="1319"/>
        <end position="1377"/>
    </location>
</feature>
<dbReference type="InterPro" id="IPR013087">
    <property type="entry name" value="Znf_C2H2_type"/>
</dbReference>
<keyword evidence="3" id="KW-0479">Metal-binding</keyword>
<feature type="repeat" description="WD" evidence="7">
    <location>
        <begin position="326"/>
        <end position="358"/>
    </location>
</feature>
<protein>
    <recommendedName>
        <fullName evidence="14">Cytochrome b5 heme-binding domain-containing protein</fullName>
    </recommendedName>
</protein>
<name>A0AAD9Z516_9LECA</name>
<feature type="compositionally biased region" description="Basic and acidic residues" evidence="8">
    <location>
        <begin position="789"/>
        <end position="809"/>
    </location>
</feature>
<feature type="region of interest" description="Disordered" evidence="8">
    <location>
        <begin position="447"/>
        <end position="471"/>
    </location>
</feature>
<evidence type="ECO:0000256" key="4">
    <source>
        <dbReference type="ARBA" id="ARBA00022737"/>
    </source>
</evidence>
<dbReference type="EMBL" id="JASNWA010000008">
    <property type="protein sequence ID" value="KAK3171634.1"/>
    <property type="molecule type" value="Genomic_DNA"/>
</dbReference>
<dbReference type="InterPro" id="IPR001199">
    <property type="entry name" value="Cyt_B5-like_heme/steroid-bd"/>
</dbReference>
<dbReference type="InterPro" id="IPR036291">
    <property type="entry name" value="NAD(P)-bd_dom_sf"/>
</dbReference>
<feature type="repeat" description="WD" evidence="7">
    <location>
        <begin position="158"/>
        <end position="190"/>
    </location>
</feature>
<dbReference type="GO" id="GO:0000398">
    <property type="term" value="P:mRNA splicing, via spliceosome"/>
    <property type="evidence" value="ECO:0007669"/>
    <property type="project" value="TreeGrafter"/>
</dbReference>
<feature type="repeat" description="WD" evidence="7">
    <location>
        <begin position="116"/>
        <end position="157"/>
    </location>
</feature>
<evidence type="ECO:0000256" key="3">
    <source>
        <dbReference type="ARBA" id="ARBA00022723"/>
    </source>
</evidence>
<dbReference type="CDD" id="cd00200">
    <property type="entry name" value="WD40"/>
    <property type="match status" value="1"/>
</dbReference>
<gene>
    <name evidence="12" type="ORF">OEA41_003718</name>
</gene>
<evidence type="ECO:0000313" key="13">
    <source>
        <dbReference type="Proteomes" id="UP001276659"/>
    </source>
</evidence>
<feature type="region of interest" description="Disordered" evidence="8">
    <location>
        <begin position="854"/>
        <end position="875"/>
    </location>
</feature>
<dbReference type="GO" id="GO:0030621">
    <property type="term" value="F:U4 snRNA binding"/>
    <property type="evidence" value="ECO:0007669"/>
    <property type="project" value="TreeGrafter"/>
</dbReference>
<dbReference type="SUPFAM" id="SSF51735">
    <property type="entry name" value="NAD(P)-binding Rossmann-fold domains"/>
    <property type="match status" value="1"/>
</dbReference>
<feature type="domain" description="Cytochrome b5 heme-binding" evidence="11">
    <location>
        <begin position="1026"/>
        <end position="1106"/>
    </location>
</feature>
<dbReference type="PRINTS" id="PR00320">
    <property type="entry name" value="GPROTEINBRPT"/>
</dbReference>
<keyword evidence="2" id="KW-0349">Heme</keyword>
<dbReference type="GO" id="GO:0017070">
    <property type="term" value="F:U6 snRNA binding"/>
    <property type="evidence" value="ECO:0007669"/>
    <property type="project" value="TreeGrafter"/>
</dbReference>
<dbReference type="InterPro" id="IPR015943">
    <property type="entry name" value="WD40/YVTN_repeat-like_dom_sf"/>
</dbReference>
<keyword evidence="6" id="KW-0862">Zinc</keyword>
<feature type="compositionally biased region" description="Basic and acidic residues" evidence="8">
    <location>
        <begin position="763"/>
        <end position="779"/>
    </location>
</feature>
<feature type="repeat" description="WD" evidence="7">
    <location>
        <begin position="368"/>
        <end position="400"/>
    </location>
</feature>
<dbReference type="GO" id="GO:0008270">
    <property type="term" value="F:zinc ion binding"/>
    <property type="evidence" value="ECO:0007669"/>
    <property type="project" value="UniProtKB-KW"/>
</dbReference>
<proteinExistence type="predicted"/>
<feature type="repeat" description="WD" evidence="7">
    <location>
        <begin position="200"/>
        <end position="241"/>
    </location>
</feature>
<evidence type="ECO:0000313" key="12">
    <source>
        <dbReference type="EMBL" id="KAK3171634.1"/>
    </source>
</evidence>
<feature type="domain" description="C2H2-type" evidence="10">
    <location>
        <begin position="421"/>
        <end position="448"/>
    </location>
</feature>
<dbReference type="SUPFAM" id="SSF50978">
    <property type="entry name" value="WD40 repeat-like"/>
    <property type="match status" value="1"/>
</dbReference>
<evidence type="ECO:0000256" key="5">
    <source>
        <dbReference type="ARBA" id="ARBA00023004"/>
    </source>
</evidence>
<evidence type="ECO:0000259" key="11">
    <source>
        <dbReference type="PROSITE" id="PS50255"/>
    </source>
</evidence>
<dbReference type="SUPFAM" id="SSF50998">
    <property type="entry name" value="Quinoprotein alcohol dehydrogenase-like"/>
    <property type="match status" value="1"/>
</dbReference>
<dbReference type="Gene3D" id="3.10.120.10">
    <property type="entry name" value="Cytochrome b5-like heme/steroid binding domain"/>
    <property type="match status" value="1"/>
</dbReference>
<dbReference type="Proteomes" id="UP001276659">
    <property type="component" value="Unassembled WGS sequence"/>
</dbReference>
<keyword evidence="1 7" id="KW-0853">WD repeat</keyword>
<feature type="region of interest" description="Disordered" evidence="8">
    <location>
        <begin position="1"/>
        <end position="40"/>
    </location>
</feature>
<dbReference type="Pfam" id="PF02826">
    <property type="entry name" value="2-Hacid_dh_C"/>
    <property type="match status" value="1"/>
</dbReference>
<feature type="compositionally biased region" description="Low complexity" evidence="8">
    <location>
        <begin position="1320"/>
        <end position="1347"/>
    </location>
</feature>
<dbReference type="InterPro" id="IPR018506">
    <property type="entry name" value="Cyt_B5_heme-BS"/>
</dbReference>
<evidence type="ECO:0000256" key="1">
    <source>
        <dbReference type="ARBA" id="ARBA00022574"/>
    </source>
</evidence>
<feature type="compositionally biased region" description="Polar residues" evidence="8">
    <location>
        <begin position="859"/>
        <end position="872"/>
    </location>
</feature>
<dbReference type="InterPro" id="IPR036400">
    <property type="entry name" value="Cyt_B5-like_heme/steroid_sf"/>
</dbReference>
<reference evidence="12" key="1">
    <citation type="submission" date="2022-11" db="EMBL/GenBank/DDBJ databases">
        <title>Chromosomal genome sequence assembly and mating type (MAT) locus characterization of the leprose asexual lichenized fungus Lepraria neglecta (Nyl.) Erichsen.</title>
        <authorList>
            <person name="Allen J.L."/>
            <person name="Pfeffer B."/>
        </authorList>
    </citation>
    <scope>NUCLEOTIDE SEQUENCE</scope>
    <source>
        <strain evidence="12">Allen 5258</strain>
    </source>
</reference>
<dbReference type="Pfam" id="PF00400">
    <property type="entry name" value="WD40"/>
    <property type="match status" value="8"/>
</dbReference>
<feature type="compositionally biased region" description="Low complexity" evidence="8">
    <location>
        <begin position="903"/>
        <end position="912"/>
    </location>
</feature>
<dbReference type="GO" id="GO:0020037">
    <property type="term" value="F:heme binding"/>
    <property type="evidence" value="ECO:0007669"/>
    <property type="project" value="InterPro"/>
</dbReference>
<keyword evidence="5" id="KW-0408">Iron</keyword>
<accession>A0AAD9Z516</accession>
<dbReference type="PROSITE" id="PS00191">
    <property type="entry name" value="CYTOCHROME_B5_1"/>
    <property type="match status" value="1"/>
</dbReference>
<feature type="compositionally biased region" description="Basic and acidic residues" evidence="8">
    <location>
        <begin position="16"/>
        <end position="32"/>
    </location>
</feature>
<feature type="transmembrane region" description="Helical" evidence="9">
    <location>
        <begin position="1564"/>
        <end position="1583"/>
    </location>
</feature>
<keyword evidence="9" id="KW-0812">Transmembrane</keyword>
<dbReference type="Pfam" id="PF00173">
    <property type="entry name" value="Cyt-b5"/>
    <property type="match status" value="1"/>
</dbReference>
<dbReference type="SMART" id="SM00320">
    <property type="entry name" value="WD40"/>
    <property type="match status" value="8"/>
</dbReference>
<keyword evidence="4" id="KW-0677">Repeat</keyword>
<dbReference type="PROSITE" id="PS50255">
    <property type="entry name" value="CYTOCHROME_B5_2"/>
    <property type="match status" value="1"/>
</dbReference>
<feature type="compositionally biased region" description="Polar residues" evidence="8">
    <location>
        <begin position="451"/>
        <end position="460"/>
    </location>
</feature>
<organism evidence="12 13">
    <name type="scientific">Lepraria neglecta</name>
    <dbReference type="NCBI Taxonomy" id="209136"/>
    <lineage>
        <taxon>Eukaryota</taxon>
        <taxon>Fungi</taxon>
        <taxon>Dikarya</taxon>
        <taxon>Ascomycota</taxon>
        <taxon>Pezizomycotina</taxon>
        <taxon>Lecanoromycetes</taxon>
        <taxon>OSLEUM clade</taxon>
        <taxon>Lecanoromycetidae</taxon>
        <taxon>Lecanorales</taxon>
        <taxon>Lecanorineae</taxon>
        <taxon>Stereocaulaceae</taxon>
        <taxon>Lepraria</taxon>
    </lineage>
</organism>
<feature type="repeat" description="WD" evidence="7">
    <location>
        <begin position="74"/>
        <end position="115"/>
    </location>
</feature>
<dbReference type="PANTHER" id="PTHR19846">
    <property type="entry name" value="WD40 REPEAT PROTEIN"/>
    <property type="match status" value="1"/>
</dbReference>
<keyword evidence="9" id="KW-0472">Membrane</keyword>
<evidence type="ECO:0008006" key="14">
    <source>
        <dbReference type="Google" id="ProtNLM"/>
    </source>
</evidence>
<comment type="caution">
    <text evidence="12">The sequence shown here is derived from an EMBL/GenBank/DDBJ whole genome shotgun (WGS) entry which is preliminary data.</text>
</comment>
<feature type="region of interest" description="Disordered" evidence="8">
    <location>
        <begin position="891"/>
        <end position="933"/>
    </location>
</feature>
<evidence type="ECO:0000256" key="2">
    <source>
        <dbReference type="ARBA" id="ARBA00022617"/>
    </source>
</evidence>
<evidence type="ECO:0000256" key="7">
    <source>
        <dbReference type="PROSITE-ProRule" id="PRU00221"/>
    </source>
</evidence>
<dbReference type="GO" id="GO:0051287">
    <property type="term" value="F:NAD binding"/>
    <property type="evidence" value="ECO:0007669"/>
    <property type="project" value="InterPro"/>
</dbReference>
<dbReference type="InterPro" id="IPR011047">
    <property type="entry name" value="Quinoprotein_ADH-like_sf"/>
</dbReference>
<dbReference type="InterPro" id="IPR006140">
    <property type="entry name" value="D-isomer_DH_NAD-bd"/>
</dbReference>
<dbReference type="Gene3D" id="2.130.10.10">
    <property type="entry name" value="YVTN repeat-like/Quinoprotein amine dehydrogenase"/>
    <property type="match status" value="3"/>
</dbReference>
<keyword evidence="13" id="KW-1185">Reference proteome</keyword>
<feature type="transmembrane region" description="Helical" evidence="9">
    <location>
        <begin position="1595"/>
        <end position="1615"/>
    </location>
</feature>
<feature type="repeat" description="WD" evidence="7">
    <location>
        <begin position="284"/>
        <end position="325"/>
    </location>
</feature>
<evidence type="ECO:0000256" key="9">
    <source>
        <dbReference type="SAM" id="Phobius"/>
    </source>
</evidence>
<evidence type="ECO:0000256" key="8">
    <source>
        <dbReference type="SAM" id="MobiDB-lite"/>
    </source>
</evidence>
<dbReference type="PROSITE" id="PS50294">
    <property type="entry name" value="WD_REPEATS_REGION"/>
    <property type="match status" value="8"/>
</dbReference>
<feature type="region of interest" description="Disordered" evidence="8">
    <location>
        <begin position="754"/>
        <end position="816"/>
    </location>
</feature>
<dbReference type="PROSITE" id="PS50082">
    <property type="entry name" value="WD_REPEATS_2"/>
    <property type="match status" value="8"/>
</dbReference>
<dbReference type="InterPro" id="IPR036322">
    <property type="entry name" value="WD40_repeat_dom_sf"/>
</dbReference>
<dbReference type="GO" id="GO:0046540">
    <property type="term" value="C:U4/U6 x U5 tri-snRNP complex"/>
    <property type="evidence" value="ECO:0007669"/>
    <property type="project" value="TreeGrafter"/>
</dbReference>
<dbReference type="InterPro" id="IPR020472">
    <property type="entry name" value="WD40_PAC1"/>
</dbReference>
<dbReference type="InterPro" id="IPR001680">
    <property type="entry name" value="WD40_rpt"/>
</dbReference>
<dbReference type="PROSITE" id="PS50157">
    <property type="entry name" value="ZINC_FINGER_C2H2_2"/>
    <property type="match status" value="1"/>
</dbReference>
<evidence type="ECO:0000256" key="6">
    <source>
        <dbReference type="PROSITE-ProRule" id="PRU00042"/>
    </source>
</evidence>
<keyword evidence="9" id="KW-1133">Transmembrane helix</keyword>
<sequence length="1625" mass="179805">MATADGQPFLGQSEVVFHDRPYTPSHKDKNKSQPDLASPPRAHLSKVCLEKRCWHRGCNRRQLPLATGASRGTLEGHSKSVNAVVFSPDGKLLASASWDKTIRLWDPATGASRGTLESYSSSVSAVVFSPDGKLLASASWDNTVRLWDPATGASRGTLGGHSKSVSAVVFSPDGKLLASASWDKTIRLWDPATRASRGTLEGHSDSVNAVVFSPDGKLLASASWDNTVRLWDPATGASRGTLEGHSKSVNAVVFSPDGKLLASASWDKTIRLWDPATRASRVTLEGYSGSVSAVVFSPDGKLLASASWDNTVRLWDPATGASRGTLEGYSSSVSAVVFSPDGKLLASASWDKTIRLWDPATRASRGTLEGHSDSVNAVVFSPDGKLLASASYDKTVRLWDPLGDLSKHQRENAQIIPKPKFLCPRCGAGFSRETALAGHLAHDECERRMSKSGQSRTSKPSELVQHSRALSTPVDSKTVKPTMIMHQEFAELMKFCESGRLLLLDLRVFLEYSKDYREKIDETRISEVHLSNEEKTSMYMFPDGASIESVADTALWYIISVFRNTYWSSIAARSSKSSQWMKAYNQIALKSDNPRGHILGIGFAIAKKARAVFDMEILYHDVTRKPYEQEDQVGATFYGNRDDMFRQSECVLIASVPMTTAASGPLLNRRTLALLPRGARVINMANSSLIDEEALADALECGSNSAAKLSVYKEEPTPIDRLCKMQNVTMTSHMLGRLLDEEQPLTAVAGHEHPMHGRAGPMKKSETEHPSQTWQKEHITGVQWDQFEIDERRSGSRTDSEDKRSKTIIDRQGTSYGKRELEAENLVREIKETATREGRRPDFKKLGIARNKLRGSGHYSHTSATKTDNEPTLESKPMSDLLKIDLRAPLSLATPPSRPPAPSTTSSLATMSLPPPLPRRSYSIFSPGSNPRVDRTPAITEANLQNFGLIETGEAQQLSFLSPDRSSDRSRRQPFKFRGNNSPNYVSRPSDLGFLDPGESPHNWVLLFDSSPMPAVLPSESLSSQSMYVSSALLQQHNGRNGKDAWGVWQGKVYDLTPFMKFHPGGENQLMRAAGRVDVGERLFNKVHPWVDWDRTLGESIVGILVDESEANTLDGSALRQENMVTPIKSVVITENAISEGVINAPAADSIAVSSTVEEQDLGAIQDSRNQSSLIIDADALSKSSICDSTEETSSMTESSVPTAATRMDHRTSKYPANIHICDGEEYTIANSMKGYIEDVTAESWDWWPFEPRYRQLKPSDVRVKWSCAKQKLEHTHSSELQRVNVTSFQQSSRGSTLGDNNALIAGASSKLTPTALVVSDRGSSTNSSERSGSQSSPDRSSSVTSEGSLSDQAEDEQGSDDQITPDKGARPPGRSVAVDIVRPSTLRGFILFGVLGAKRLRNARLRLAQIDVAIFIDDDSFFDEMMVQYKKLRGYMRWIFSIWQFRTCEFVMFHKANPNEILQGPEELPPSTDSDYHYNSRRDPPILSTVFNTSFYGCNKACIKFHLDILSLFHECQGRNHCGKYRVLDRLPKRRRKWETDRDEEVDEAWGINAVFGVSFYKVALYHLLILAGPLAFWGLWLKKWPTDWQNASVPFFAVVVLLSLFWLPFAHVARDKGVKSKIE</sequence>
<dbReference type="Gene3D" id="3.40.50.720">
    <property type="entry name" value="NAD(P)-binding Rossmann-like Domain"/>
    <property type="match status" value="1"/>
</dbReference>